<evidence type="ECO:0000313" key="1">
    <source>
        <dbReference type="EMBL" id="AEO93622.1"/>
    </source>
</evidence>
<gene>
    <name evidence="1" type="primary">363</name>
    <name evidence="1" type="ORF">G_363</name>
</gene>
<name>G3MAA4_9CAUD</name>
<evidence type="ECO:0000313" key="2">
    <source>
        <dbReference type="Proteomes" id="UP000009273"/>
    </source>
</evidence>
<accession>G3MAA4</accession>
<protein>
    <submittedName>
        <fullName evidence="1">Gp363</fullName>
    </submittedName>
</protein>
<dbReference type="GeneID" id="18563578"/>
<dbReference type="Proteomes" id="UP000009273">
    <property type="component" value="Segment"/>
</dbReference>
<reference evidence="1 2" key="1">
    <citation type="submission" date="2011-09" db="EMBL/GenBank/DDBJ databases">
        <authorList>
            <person name="Pope W.H."/>
            <person name="Pedulla M.L."/>
            <person name="Ford M.E."/>
            <person name="Peebles C.L."/>
            <person name="Hatfull G.H."/>
            <person name="Hendrix R.W."/>
        </authorList>
    </citation>
    <scope>NUCLEOTIDE SEQUENCE [LARGE SCALE GENOMIC DNA]</scope>
    <source>
        <strain evidence="1">G</strain>
    </source>
</reference>
<dbReference type="OrthoDB" id="1040at10239"/>
<proteinExistence type="predicted"/>
<dbReference type="KEGG" id="vg:18563578"/>
<dbReference type="RefSeq" id="YP_009015666.1">
    <property type="nucleotide sequence ID" value="NC_023719.1"/>
</dbReference>
<organism evidence="1 2">
    <name type="scientific">Bacillus phage G</name>
    <dbReference type="NCBI Taxonomy" id="2884420"/>
    <lineage>
        <taxon>Viruses</taxon>
        <taxon>Duplodnaviria</taxon>
        <taxon>Heunggongvirae</taxon>
        <taxon>Uroviricota</taxon>
        <taxon>Caudoviricetes</taxon>
        <taxon>Donellivirus</taxon>
        <taxon>Donellivirus gee</taxon>
    </lineage>
</organism>
<dbReference type="EMBL" id="JN638751">
    <property type="protein sequence ID" value="AEO93622.1"/>
    <property type="molecule type" value="Genomic_DNA"/>
</dbReference>
<sequence>MESTNNSGVLETKEIGLPISTSGTHFNTEIDEVTNTLRLKKVDTDATGTVLYASEGYWISNVIDLGDKFADFDKIFTTNVNAGSSSFSIFTRVSDNSITWSDWVAIAVDSTIQSETKQYIQIKINLFAGYTDSVFLISSFKNANDVNLFDNKNFIDTSNGLKLKRNYSFDMIKDETWKDTGSLHRMFITRSEWLKIDRLEVKNKPFIKANTDLVGILNADTSSNIKLYSSTVYGSQFENWKAFNGINDGGVNCTLLSGTSGYLAIVFNTKQPLGKYRIGYADIQTNNAVPTDWILYGSNDTTNGVDGAWTIIDTVSNQAWTAGQKGFRDFEIENKYGLVQYKAYRFSHSKNNGYSIYTAYSEIQLISPSYDVEKEVL</sequence>
<keyword evidence="2" id="KW-1185">Reference proteome</keyword>